<evidence type="ECO:0000256" key="7">
    <source>
        <dbReference type="SAM" id="MobiDB-lite"/>
    </source>
</evidence>
<feature type="compositionally biased region" description="Polar residues" evidence="7">
    <location>
        <begin position="215"/>
        <end position="229"/>
    </location>
</feature>
<gene>
    <name evidence="10" type="ORF">COCNU_10G002320</name>
</gene>
<protein>
    <submittedName>
        <fullName evidence="10">Myb-related protein Zm1-like</fullName>
    </submittedName>
</protein>
<dbReference type="PROSITE" id="PS50090">
    <property type="entry name" value="MYB_LIKE"/>
    <property type="match status" value="2"/>
</dbReference>
<dbReference type="OrthoDB" id="2143914at2759"/>
<feature type="compositionally biased region" description="Low complexity" evidence="7">
    <location>
        <begin position="133"/>
        <end position="146"/>
    </location>
</feature>
<dbReference type="GO" id="GO:0003677">
    <property type="term" value="F:DNA binding"/>
    <property type="evidence" value="ECO:0007669"/>
    <property type="project" value="UniProtKB-KW"/>
</dbReference>
<evidence type="ECO:0000259" key="9">
    <source>
        <dbReference type="PROSITE" id="PS51294"/>
    </source>
</evidence>
<organism evidence="10 11">
    <name type="scientific">Cocos nucifera</name>
    <name type="common">Coconut palm</name>
    <dbReference type="NCBI Taxonomy" id="13894"/>
    <lineage>
        <taxon>Eukaryota</taxon>
        <taxon>Viridiplantae</taxon>
        <taxon>Streptophyta</taxon>
        <taxon>Embryophyta</taxon>
        <taxon>Tracheophyta</taxon>
        <taxon>Spermatophyta</taxon>
        <taxon>Magnoliopsida</taxon>
        <taxon>Liliopsida</taxon>
        <taxon>Arecaceae</taxon>
        <taxon>Arecoideae</taxon>
        <taxon>Cocoseae</taxon>
        <taxon>Attaleinae</taxon>
        <taxon>Cocos</taxon>
    </lineage>
</organism>
<dbReference type="InterPro" id="IPR009057">
    <property type="entry name" value="Homeodomain-like_sf"/>
</dbReference>
<evidence type="ECO:0000256" key="6">
    <source>
        <dbReference type="ARBA" id="ARBA00023242"/>
    </source>
</evidence>
<keyword evidence="4" id="KW-0238">DNA-binding</keyword>
<dbReference type="PANTHER" id="PTHR10641:SF1103">
    <property type="entry name" value="TRANSCRIPTION FACTOR MYB72"/>
    <property type="match status" value="1"/>
</dbReference>
<dbReference type="InterPro" id="IPR017930">
    <property type="entry name" value="Myb_dom"/>
</dbReference>
<dbReference type="FunFam" id="1.10.10.60:FF:000310">
    <property type="entry name" value="MYB transcription factor"/>
    <property type="match status" value="1"/>
</dbReference>
<keyword evidence="5" id="KW-0804">Transcription</keyword>
<feature type="compositionally biased region" description="Polar residues" evidence="7">
    <location>
        <begin position="158"/>
        <end position="167"/>
    </location>
</feature>
<evidence type="ECO:0000313" key="11">
    <source>
        <dbReference type="Proteomes" id="UP000797356"/>
    </source>
</evidence>
<reference evidence="10" key="2">
    <citation type="submission" date="2019-07" db="EMBL/GenBank/DDBJ databases">
        <authorList>
            <person name="Yang Y."/>
            <person name="Bocs S."/>
            <person name="Baudouin L."/>
        </authorList>
    </citation>
    <scope>NUCLEOTIDE SEQUENCE</scope>
    <source>
        <tissue evidence="10">Spear leaf of Hainan Tall coconut</tissue>
    </source>
</reference>
<evidence type="ECO:0000259" key="8">
    <source>
        <dbReference type="PROSITE" id="PS50090"/>
    </source>
</evidence>
<name>A0A8K0IMV7_COCNU</name>
<dbReference type="AlphaFoldDB" id="A0A8K0IMV7"/>
<keyword evidence="11" id="KW-1185">Reference proteome</keyword>
<comment type="subcellular location">
    <subcellularLocation>
        <location evidence="1">Nucleus</location>
    </subcellularLocation>
</comment>
<keyword evidence="2" id="KW-0677">Repeat</keyword>
<dbReference type="PROSITE" id="PS51294">
    <property type="entry name" value="HTH_MYB"/>
    <property type="match status" value="2"/>
</dbReference>
<feature type="compositionally biased region" description="Basic and acidic residues" evidence="7">
    <location>
        <begin position="123"/>
        <end position="132"/>
    </location>
</feature>
<accession>A0A8K0IMV7</accession>
<feature type="domain" description="HTH myb-type" evidence="9">
    <location>
        <begin position="11"/>
        <end position="63"/>
    </location>
</feature>
<dbReference type="FunFam" id="1.10.10.60:FF:000001">
    <property type="entry name" value="MYB-related transcription factor"/>
    <property type="match status" value="1"/>
</dbReference>
<evidence type="ECO:0000256" key="3">
    <source>
        <dbReference type="ARBA" id="ARBA00023015"/>
    </source>
</evidence>
<dbReference type="InterPro" id="IPR001005">
    <property type="entry name" value="SANT/Myb"/>
</dbReference>
<comment type="caution">
    <text evidence="10">The sequence shown here is derived from an EMBL/GenBank/DDBJ whole genome shotgun (WGS) entry which is preliminary data.</text>
</comment>
<evidence type="ECO:0000256" key="1">
    <source>
        <dbReference type="ARBA" id="ARBA00004123"/>
    </source>
</evidence>
<dbReference type="SUPFAM" id="SSF46689">
    <property type="entry name" value="Homeodomain-like"/>
    <property type="match status" value="1"/>
</dbReference>
<reference evidence="10" key="1">
    <citation type="journal article" date="2017" name="Gigascience">
        <title>The genome draft of coconut (Cocos nucifera).</title>
        <authorList>
            <person name="Xiao Y."/>
            <person name="Xu P."/>
            <person name="Fan H."/>
            <person name="Baudouin L."/>
            <person name="Xia W."/>
            <person name="Bocs S."/>
            <person name="Xu J."/>
            <person name="Li Q."/>
            <person name="Guo A."/>
            <person name="Zhou L."/>
            <person name="Li J."/>
            <person name="Wu Y."/>
            <person name="Ma Z."/>
            <person name="Armero A."/>
            <person name="Issali A.E."/>
            <person name="Liu N."/>
            <person name="Peng M."/>
            <person name="Yang Y."/>
        </authorList>
    </citation>
    <scope>NUCLEOTIDE SEQUENCE</scope>
    <source>
        <tissue evidence="10">Spear leaf of Hainan Tall coconut</tissue>
    </source>
</reference>
<dbReference type="GO" id="GO:0005634">
    <property type="term" value="C:nucleus"/>
    <property type="evidence" value="ECO:0007669"/>
    <property type="project" value="UniProtKB-SubCell"/>
</dbReference>
<dbReference type="Gene3D" id="1.10.10.60">
    <property type="entry name" value="Homeodomain-like"/>
    <property type="match status" value="2"/>
</dbReference>
<feature type="domain" description="Myb-like" evidence="8">
    <location>
        <begin position="11"/>
        <end position="63"/>
    </location>
</feature>
<dbReference type="EMBL" id="CM017881">
    <property type="protein sequence ID" value="KAG1362013.1"/>
    <property type="molecule type" value="Genomic_DNA"/>
</dbReference>
<dbReference type="Proteomes" id="UP000797356">
    <property type="component" value="Chromosome 10"/>
</dbReference>
<dbReference type="InterPro" id="IPR015495">
    <property type="entry name" value="Myb_TF_plants"/>
</dbReference>
<evidence type="ECO:0000256" key="4">
    <source>
        <dbReference type="ARBA" id="ARBA00023125"/>
    </source>
</evidence>
<evidence type="ECO:0000313" key="10">
    <source>
        <dbReference type="EMBL" id="KAG1362013.1"/>
    </source>
</evidence>
<dbReference type="PANTHER" id="PTHR10641">
    <property type="entry name" value="MYB FAMILY TRANSCRIPTION FACTOR"/>
    <property type="match status" value="1"/>
</dbReference>
<feature type="region of interest" description="Disordered" evidence="7">
    <location>
        <begin position="117"/>
        <end position="173"/>
    </location>
</feature>
<feature type="domain" description="HTH myb-type" evidence="9">
    <location>
        <begin position="64"/>
        <end position="118"/>
    </location>
</feature>
<evidence type="ECO:0000256" key="5">
    <source>
        <dbReference type="ARBA" id="ARBA00023163"/>
    </source>
</evidence>
<feature type="region of interest" description="Disordered" evidence="7">
    <location>
        <begin position="215"/>
        <end position="253"/>
    </location>
</feature>
<proteinExistence type="predicted"/>
<dbReference type="Pfam" id="PF00249">
    <property type="entry name" value="Myb_DNA-binding"/>
    <property type="match status" value="2"/>
</dbReference>
<dbReference type="SMART" id="SM00717">
    <property type="entry name" value="SANT"/>
    <property type="match status" value="2"/>
</dbReference>
<dbReference type="CDD" id="cd00167">
    <property type="entry name" value="SANT"/>
    <property type="match status" value="2"/>
</dbReference>
<sequence length="366" mass="40475">MGRGRAPCCEKVGLNRGSWTPEEDIRLMSYIQKYGHGNWRALPKKAGLLRCGKSCRLRWINYLRPDIKRGNFTKEEEETIIKLHGLLGNKWSKIASCLPGRTDNEIKNVWNTHLKKRLSSGDQSRKTDKLEETPSSPSSTTSNSSSDQGEGKSDSEHTNPSVDSTNSSEDKIEIPIEPSMDMWLMMLEDALPSSPQKTDTEDKNMWELQLEPNSLKVSPCSSPSHSLAMNGNTGGGGGGVQALNDTDMRETEKDPLEIPDVPIEPELWDMIKDGDAGLFSPGVGAMEELGVHGNPTGLHEESSREEGSIIWLEYLEKELGLWGASDDNPECPMSPWTEMEGDPVSCYFQKGPSSTSPLDLHDLKVS</sequence>
<keyword evidence="6" id="KW-0539">Nucleus</keyword>
<keyword evidence="3" id="KW-0805">Transcription regulation</keyword>
<feature type="domain" description="Myb-like" evidence="8">
    <location>
        <begin position="64"/>
        <end position="114"/>
    </location>
</feature>
<evidence type="ECO:0000256" key="2">
    <source>
        <dbReference type="ARBA" id="ARBA00022737"/>
    </source>
</evidence>